<reference evidence="2" key="2">
    <citation type="submission" date="2020-09" db="EMBL/GenBank/DDBJ databases">
        <authorList>
            <person name="Sun Q."/>
            <person name="Zhou Y."/>
        </authorList>
    </citation>
    <scope>NUCLEOTIDE SEQUENCE</scope>
    <source>
        <strain evidence="2">CGMCC 1.15179</strain>
    </source>
</reference>
<dbReference type="AlphaFoldDB" id="A0A8J2VDZ6"/>
<dbReference type="PANTHER" id="PTHR12993:SF11">
    <property type="entry name" value="N-ACETYLGLUCOSAMINYL-PHOSPHATIDYLINOSITOL DE-N-ACETYLASE"/>
    <property type="match status" value="1"/>
</dbReference>
<accession>A0A8J2VDZ6</accession>
<proteinExistence type="predicted"/>
<dbReference type="Gene3D" id="3.40.50.10320">
    <property type="entry name" value="LmbE-like"/>
    <property type="match status" value="1"/>
</dbReference>
<dbReference type="SUPFAM" id="SSF102588">
    <property type="entry name" value="LmbE-like"/>
    <property type="match status" value="1"/>
</dbReference>
<evidence type="ECO:0000313" key="3">
    <source>
        <dbReference type="Proteomes" id="UP000625210"/>
    </source>
</evidence>
<keyword evidence="3" id="KW-1185">Reference proteome</keyword>
<dbReference type="InterPro" id="IPR024078">
    <property type="entry name" value="LmbE-like_dom_sf"/>
</dbReference>
<name>A0A8J2VDZ6_9BACL</name>
<feature type="region of interest" description="Disordered" evidence="1">
    <location>
        <begin position="285"/>
        <end position="322"/>
    </location>
</feature>
<reference evidence="2" key="1">
    <citation type="journal article" date="2014" name="Int. J. Syst. Evol. Microbiol.">
        <title>Complete genome sequence of Corynebacterium casei LMG S-19264T (=DSM 44701T), isolated from a smear-ripened cheese.</title>
        <authorList>
            <consortium name="US DOE Joint Genome Institute (JGI-PGF)"/>
            <person name="Walter F."/>
            <person name="Albersmeier A."/>
            <person name="Kalinowski J."/>
            <person name="Ruckert C."/>
        </authorList>
    </citation>
    <scope>NUCLEOTIDE SEQUENCE</scope>
    <source>
        <strain evidence="2">CGMCC 1.15179</strain>
    </source>
</reference>
<evidence type="ECO:0000313" key="2">
    <source>
        <dbReference type="EMBL" id="GGE20584.1"/>
    </source>
</evidence>
<dbReference type="Proteomes" id="UP000625210">
    <property type="component" value="Unassembled WGS sequence"/>
</dbReference>
<sequence>MVCFGAFFAHYQAQGDTPKPQEKKKGPDPVVYFVPHADDEVLTYAVDIRNAIYNGHPVYLVLFSEGEHSIAREVVNGRFDASSVHAERAGERVFCKWHKTYHDTRRTPSLYGHLSLKEFGKVRVDDFYRSGEALGVPKENIFTYSIPNGGFTEHNVRPIIEHFLKQFPDAEFRTMSKADVHPDHAKIGEVLEKMEQENLIRPSKTRYFISIFTDRFSHRPLPVKTDLMHLEDPLDEYYVLESIEVYKTYQPAEGLYGTGYHSVPDQFESLIQAVYTRYYDEWQPLNRQTAPHQPPKHPPGQPVQEDPTKTDPTETEAPPSGK</sequence>
<dbReference type="GO" id="GO:0000225">
    <property type="term" value="F:N-acetylglucosaminylphosphatidylinositol deacetylase activity"/>
    <property type="evidence" value="ECO:0007669"/>
    <property type="project" value="TreeGrafter"/>
</dbReference>
<comment type="caution">
    <text evidence="2">The sequence shown here is derived from an EMBL/GenBank/DDBJ whole genome shotgun (WGS) entry which is preliminary data.</text>
</comment>
<protein>
    <recommendedName>
        <fullName evidence="4">GlcNAc-PI de-N-acetylase</fullName>
    </recommendedName>
</protein>
<dbReference type="RefSeq" id="WP_188648040.1">
    <property type="nucleotide sequence ID" value="NZ_BMHQ01000007.1"/>
</dbReference>
<gene>
    <name evidence="2" type="ORF">GCM10011571_23200</name>
</gene>
<dbReference type="InterPro" id="IPR003737">
    <property type="entry name" value="GlcNAc_PI_deacetylase-related"/>
</dbReference>
<evidence type="ECO:0000256" key="1">
    <source>
        <dbReference type="SAM" id="MobiDB-lite"/>
    </source>
</evidence>
<dbReference type="EMBL" id="BMHQ01000007">
    <property type="protein sequence ID" value="GGE20584.1"/>
    <property type="molecule type" value="Genomic_DNA"/>
</dbReference>
<dbReference type="Pfam" id="PF02585">
    <property type="entry name" value="PIG-L"/>
    <property type="match status" value="1"/>
</dbReference>
<dbReference type="PANTHER" id="PTHR12993">
    <property type="entry name" value="N-ACETYLGLUCOSAMINYL-PHOSPHATIDYLINOSITOL DE-N-ACETYLASE-RELATED"/>
    <property type="match status" value="1"/>
</dbReference>
<feature type="compositionally biased region" description="Pro residues" evidence="1">
    <location>
        <begin position="292"/>
        <end position="301"/>
    </location>
</feature>
<evidence type="ECO:0008006" key="4">
    <source>
        <dbReference type="Google" id="ProtNLM"/>
    </source>
</evidence>
<organism evidence="2 3">
    <name type="scientific">Marinithermofilum abyssi</name>
    <dbReference type="NCBI Taxonomy" id="1571185"/>
    <lineage>
        <taxon>Bacteria</taxon>
        <taxon>Bacillati</taxon>
        <taxon>Bacillota</taxon>
        <taxon>Bacilli</taxon>
        <taxon>Bacillales</taxon>
        <taxon>Thermoactinomycetaceae</taxon>
        <taxon>Marinithermofilum</taxon>
    </lineage>
</organism>